<keyword evidence="2" id="KW-0472">Membrane</keyword>
<protein>
    <submittedName>
        <fullName evidence="3">Uncharacterized protein</fullName>
    </submittedName>
</protein>
<comment type="caution">
    <text evidence="3">The sequence shown here is derived from an EMBL/GenBank/DDBJ whole genome shotgun (WGS) entry which is preliminary data.</text>
</comment>
<dbReference type="Proteomes" id="UP000011705">
    <property type="component" value="Chromosome"/>
</dbReference>
<accession>A0A0E2E365</accession>
<dbReference type="AlphaFoldDB" id="A0A0E2E365"/>
<keyword evidence="2" id="KW-0812">Transmembrane</keyword>
<keyword evidence="2" id="KW-1133">Transmembrane helix</keyword>
<sequence length="211" mass="25118">MMLRMDEYKDDLSFLNSMKEYKLRGYNRIKRFIIDMIIFLLRDAIPICGAVMAMSAVIGTVSWLVVDNMILLLFLAVIALFILMSVQYLISKIISVQAEKLYGRQELYLINNSLYFTKDVRIRFNRKISCIKFLEIYQVKKTKFYWELDCSCNKNEKYCNAKEDIELALEKLRQDKEKLMTVKEILLIKRQYDNQTEKVIEDVFNNHKSKL</sequence>
<dbReference type="PATRIC" id="fig|999432.5.peg.1999"/>
<dbReference type="EMBL" id="AGDV01000020">
    <property type="protein sequence ID" value="EMB31546.1"/>
    <property type="molecule type" value="Genomic_DNA"/>
</dbReference>
<feature type="transmembrane region" description="Helical" evidence="2">
    <location>
        <begin position="32"/>
        <end position="58"/>
    </location>
</feature>
<keyword evidence="1" id="KW-0175">Coiled coil</keyword>
<evidence type="ECO:0000256" key="1">
    <source>
        <dbReference type="SAM" id="Coils"/>
    </source>
</evidence>
<gene>
    <name evidence="3" type="ORF">HMPREF9726_01926</name>
</gene>
<dbReference type="HOGENOM" id="CLU_119045_0_0_12"/>
<reference evidence="3" key="1">
    <citation type="submission" date="2012-01" db="EMBL/GenBank/DDBJ databases">
        <title>The Genome Sequence of Treponema denticola H-22.</title>
        <authorList>
            <consortium name="The Broad Institute Genome Sequencing Platform"/>
            <person name="Earl A."/>
            <person name="Ward D."/>
            <person name="Feldgarden M."/>
            <person name="Gevers D."/>
            <person name="Blanton J.M."/>
            <person name="Fenno C.J."/>
            <person name="Baranova O.V."/>
            <person name="Mathney J."/>
            <person name="Dewhirst F.E."/>
            <person name="Izard J."/>
            <person name="Young S.K."/>
            <person name="Zeng Q."/>
            <person name="Gargeya S."/>
            <person name="Fitzgerald M."/>
            <person name="Haas B."/>
            <person name="Abouelleil A."/>
            <person name="Alvarado L."/>
            <person name="Arachchi H.M."/>
            <person name="Berlin A."/>
            <person name="Chapman S.B."/>
            <person name="Gearin G."/>
            <person name="Goldberg J."/>
            <person name="Griggs A."/>
            <person name="Gujja S."/>
            <person name="Hansen M."/>
            <person name="Heiman D."/>
            <person name="Howarth C."/>
            <person name="Larimer J."/>
            <person name="Lui A."/>
            <person name="MacDonald P.J.P."/>
            <person name="McCowen C."/>
            <person name="Montmayeur A."/>
            <person name="Murphy C."/>
            <person name="Neiman D."/>
            <person name="Pearson M."/>
            <person name="Priest M."/>
            <person name="Roberts A."/>
            <person name="Saif S."/>
            <person name="Shea T."/>
            <person name="Sisk P."/>
            <person name="Stolte C."/>
            <person name="Sykes S."/>
            <person name="Wortman J."/>
            <person name="Nusbaum C."/>
            <person name="Birren B."/>
        </authorList>
    </citation>
    <scope>NUCLEOTIDE SEQUENCE [LARGE SCALE GENOMIC DNA]</scope>
    <source>
        <strain evidence="3">H-22</strain>
    </source>
</reference>
<dbReference type="RefSeq" id="WP_002685240.1">
    <property type="nucleotide sequence ID" value="NZ_CM001795.1"/>
</dbReference>
<proteinExistence type="predicted"/>
<feature type="transmembrane region" description="Helical" evidence="2">
    <location>
        <begin position="70"/>
        <end position="90"/>
    </location>
</feature>
<feature type="coiled-coil region" evidence="1">
    <location>
        <begin position="155"/>
        <end position="189"/>
    </location>
</feature>
<name>A0A0E2E365_TREDN</name>
<evidence type="ECO:0000313" key="3">
    <source>
        <dbReference type="EMBL" id="EMB31546.1"/>
    </source>
</evidence>
<organism evidence="3">
    <name type="scientific">Treponema denticola H-22</name>
    <dbReference type="NCBI Taxonomy" id="999432"/>
    <lineage>
        <taxon>Bacteria</taxon>
        <taxon>Pseudomonadati</taxon>
        <taxon>Spirochaetota</taxon>
        <taxon>Spirochaetia</taxon>
        <taxon>Spirochaetales</taxon>
        <taxon>Treponemataceae</taxon>
        <taxon>Treponema</taxon>
    </lineage>
</organism>
<evidence type="ECO:0000256" key="2">
    <source>
        <dbReference type="SAM" id="Phobius"/>
    </source>
</evidence>